<accession>A0A939QCW8</accession>
<sequence>MAGRHSDQNSSQALRVVITGASSGIGEAVAERFRWDGARLLLTGRRASAPAGLRDGERYLSGDLGDEAFATALIDTAVAEFGEIDALVLCHGLQADGALEDMSVGTAAEVLDANLLSVFTVVKHAIPHLREPGGSIVCVSSRLGMVGIPNEVMYTAAKGGLIMFAKGAAIELAPRGIRVNVAAPGLTLTPTITDGFARAEEPEALAARKAATIPLGRLATPEEVAEPIFFLASPASSYITGAVLPIDGGYTAA</sequence>
<dbReference type="GO" id="GO:0006633">
    <property type="term" value="P:fatty acid biosynthetic process"/>
    <property type="evidence" value="ECO:0007669"/>
    <property type="project" value="TreeGrafter"/>
</dbReference>
<protein>
    <submittedName>
        <fullName evidence="3">SDR family oxidoreductase</fullName>
    </submittedName>
</protein>
<dbReference type="RefSeq" id="WP_208236505.1">
    <property type="nucleotide sequence ID" value="NZ_BAAAQU010000001.1"/>
</dbReference>
<dbReference type="PANTHER" id="PTHR42760">
    <property type="entry name" value="SHORT-CHAIN DEHYDROGENASES/REDUCTASES FAMILY MEMBER"/>
    <property type="match status" value="1"/>
</dbReference>
<proteinExistence type="inferred from homology"/>
<evidence type="ECO:0000256" key="2">
    <source>
        <dbReference type="ARBA" id="ARBA00023002"/>
    </source>
</evidence>
<dbReference type="PRINTS" id="PR00081">
    <property type="entry name" value="GDHRDH"/>
</dbReference>
<organism evidence="3 4">
    <name type="scientific">Leucobacter tardus</name>
    <dbReference type="NCBI Taxonomy" id="501483"/>
    <lineage>
        <taxon>Bacteria</taxon>
        <taxon>Bacillati</taxon>
        <taxon>Actinomycetota</taxon>
        <taxon>Actinomycetes</taxon>
        <taxon>Micrococcales</taxon>
        <taxon>Microbacteriaceae</taxon>
        <taxon>Leucobacter</taxon>
    </lineage>
</organism>
<comment type="caution">
    <text evidence="3">The sequence shown here is derived from an EMBL/GenBank/DDBJ whole genome shotgun (WGS) entry which is preliminary data.</text>
</comment>
<evidence type="ECO:0000313" key="3">
    <source>
        <dbReference type="EMBL" id="MBO2988833.1"/>
    </source>
</evidence>
<dbReference type="GO" id="GO:0048038">
    <property type="term" value="F:quinone binding"/>
    <property type="evidence" value="ECO:0007669"/>
    <property type="project" value="TreeGrafter"/>
</dbReference>
<dbReference type="InterPro" id="IPR020904">
    <property type="entry name" value="Sc_DH/Rdtase_CS"/>
</dbReference>
<dbReference type="EMBL" id="JAGFBF010000001">
    <property type="protein sequence ID" value="MBO2988833.1"/>
    <property type="molecule type" value="Genomic_DNA"/>
</dbReference>
<dbReference type="InterPro" id="IPR002347">
    <property type="entry name" value="SDR_fam"/>
</dbReference>
<keyword evidence="2" id="KW-0560">Oxidoreductase</keyword>
<reference evidence="3" key="1">
    <citation type="submission" date="2021-03" db="EMBL/GenBank/DDBJ databases">
        <title>Leucobacter chromiisoli sp. nov., isolated from chromium-containing soil of chemical plant.</title>
        <authorList>
            <person name="Xu Z."/>
        </authorList>
    </citation>
    <scope>NUCLEOTIDE SEQUENCE</scope>
    <source>
        <strain evidence="3">K 70/01</strain>
    </source>
</reference>
<dbReference type="GO" id="GO:0016616">
    <property type="term" value="F:oxidoreductase activity, acting on the CH-OH group of donors, NAD or NADP as acceptor"/>
    <property type="evidence" value="ECO:0007669"/>
    <property type="project" value="TreeGrafter"/>
</dbReference>
<gene>
    <name evidence="3" type="ORF">J4H85_02305</name>
</gene>
<dbReference type="PROSITE" id="PS00061">
    <property type="entry name" value="ADH_SHORT"/>
    <property type="match status" value="1"/>
</dbReference>
<dbReference type="InterPro" id="IPR036291">
    <property type="entry name" value="NAD(P)-bd_dom_sf"/>
</dbReference>
<dbReference type="CDD" id="cd05233">
    <property type="entry name" value="SDR_c"/>
    <property type="match status" value="1"/>
</dbReference>
<dbReference type="Pfam" id="PF13561">
    <property type="entry name" value="adh_short_C2"/>
    <property type="match status" value="1"/>
</dbReference>
<dbReference type="Gene3D" id="3.40.50.720">
    <property type="entry name" value="NAD(P)-binding Rossmann-like Domain"/>
    <property type="match status" value="1"/>
</dbReference>
<comment type="similarity">
    <text evidence="1">Belongs to the short-chain dehydrogenases/reductases (SDR) family.</text>
</comment>
<dbReference type="FunFam" id="3.40.50.720:FF:000084">
    <property type="entry name" value="Short-chain dehydrogenase reductase"/>
    <property type="match status" value="1"/>
</dbReference>
<dbReference type="SUPFAM" id="SSF51735">
    <property type="entry name" value="NAD(P)-binding Rossmann-fold domains"/>
    <property type="match status" value="1"/>
</dbReference>
<keyword evidence="4" id="KW-1185">Reference proteome</keyword>
<evidence type="ECO:0000256" key="1">
    <source>
        <dbReference type="ARBA" id="ARBA00006484"/>
    </source>
</evidence>
<evidence type="ECO:0000313" key="4">
    <source>
        <dbReference type="Proteomes" id="UP000668403"/>
    </source>
</evidence>
<dbReference type="AlphaFoldDB" id="A0A939QCW8"/>
<name>A0A939QCW8_9MICO</name>
<dbReference type="Proteomes" id="UP000668403">
    <property type="component" value="Unassembled WGS sequence"/>
</dbReference>
<dbReference type="PANTHER" id="PTHR42760:SF133">
    <property type="entry name" value="3-OXOACYL-[ACYL-CARRIER-PROTEIN] REDUCTASE"/>
    <property type="match status" value="1"/>
</dbReference>